<evidence type="ECO:0000256" key="4">
    <source>
        <dbReference type="HAMAP-Rule" id="MF_00271"/>
    </source>
</evidence>
<evidence type="ECO:0000256" key="3">
    <source>
        <dbReference type="ARBA" id="ARBA00023065"/>
    </source>
</evidence>
<keyword evidence="2 4" id="KW-0813">Transport</keyword>
<dbReference type="GO" id="GO:0042777">
    <property type="term" value="P:proton motive force-driven plasma membrane ATP synthesis"/>
    <property type="evidence" value="ECO:0007669"/>
    <property type="project" value="UniProtKB-UniRule"/>
</dbReference>
<dbReference type="GO" id="GO:0046961">
    <property type="term" value="F:proton-transporting ATPase activity, rotational mechanism"/>
    <property type="evidence" value="ECO:0007669"/>
    <property type="project" value="InterPro"/>
</dbReference>
<keyword evidence="4" id="KW-0375">Hydrogen ion transport</keyword>
<comment type="function">
    <text evidence="4">Produces ATP from ADP in the presence of a proton gradient across the membrane.</text>
</comment>
<evidence type="ECO:0000313" key="5">
    <source>
        <dbReference type="EMBL" id="QIJ70836.1"/>
    </source>
</evidence>
<keyword evidence="4" id="KW-0066">ATP synthesis</keyword>
<dbReference type="RefSeq" id="WP_166031059.1">
    <property type="nucleotide sequence ID" value="NZ_CP048877.1"/>
</dbReference>
<sequence length="212" mass="24190">MAERLNIPATKSNLIRLKEELSFAREGLDLLDQKKEALMGQISILSTKAHRLRQHLNRSLAEAYAFLDQALLFHGRLACERAALSNVLNERVQIRERSFMGVVLPLVKIEFSPARPAYGLQETGMAMDITGVIIRETLETIAELAELEVGLFRLVAEIRKTIRRLNALENIYLPLYQATVRHIQESLEEKEREALFQLKRLKGRKEAAYGPL</sequence>
<protein>
    <recommendedName>
        <fullName evidence="4">V-type ATP synthase subunit D</fullName>
    </recommendedName>
    <alternativeName>
        <fullName evidence="4">V-ATPase subunit D</fullName>
    </alternativeName>
</protein>
<dbReference type="KEGG" id="tav:G4V39_00490"/>
<evidence type="ECO:0000313" key="6">
    <source>
        <dbReference type="Proteomes" id="UP000502179"/>
    </source>
</evidence>
<accession>A0A6G7PTE9</accession>
<dbReference type="NCBIfam" id="TIGR00309">
    <property type="entry name" value="V_ATPase_subD"/>
    <property type="match status" value="1"/>
</dbReference>
<proteinExistence type="inferred from homology"/>
<gene>
    <name evidence="4" type="primary">atpD</name>
    <name evidence="5" type="ORF">G4V39_00490</name>
</gene>
<name>A0A6G7PTE9_9BACT</name>
<dbReference type="GO" id="GO:0005524">
    <property type="term" value="F:ATP binding"/>
    <property type="evidence" value="ECO:0007669"/>
    <property type="project" value="UniProtKB-UniRule"/>
</dbReference>
<dbReference type="AlphaFoldDB" id="A0A6G7PTE9"/>
<dbReference type="GO" id="GO:0046933">
    <property type="term" value="F:proton-transporting ATP synthase activity, rotational mechanism"/>
    <property type="evidence" value="ECO:0007669"/>
    <property type="project" value="UniProtKB-UniRule"/>
</dbReference>
<comment type="similarity">
    <text evidence="1 4">Belongs to the V-ATPase D subunit family.</text>
</comment>
<dbReference type="Proteomes" id="UP000502179">
    <property type="component" value="Chromosome"/>
</dbReference>
<keyword evidence="3 4" id="KW-0406">Ion transport</keyword>
<evidence type="ECO:0000256" key="2">
    <source>
        <dbReference type="ARBA" id="ARBA00022448"/>
    </source>
</evidence>
<dbReference type="Pfam" id="PF01813">
    <property type="entry name" value="ATP-synt_D"/>
    <property type="match status" value="1"/>
</dbReference>
<dbReference type="HAMAP" id="MF_00271">
    <property type="entry name" value="ATP_synth_D_arch"/>
    <property type="match status" value="1"/>
</dbReference>
<organism evidence="5 6">
    <name type="scientific">Thermosulfuriphilus ammonigenes</name>
    <dbReference type="NCBI Taxonomy" id="1936021"/>
    <lineage>
        <taxon>Bacteria</taxon>
        <taxon>Pseudomonadati</taxon>
        <taxon>Thermodesulfobacteriota</taxon>
        <taxon>Thermodesulfobacteria</taxon>
        <taxon>Thermodesulfobacteriales</taxon>
        <taxon>Thermodesulfobacteriaceae</taxon>
        <taxon>Thermosulfuriphilus</taxon>
    </lineage>
</organism>
<dbReference type="Gene3D" id="1.10.287.3240">
    <property type="match status" value="1"/>
</dbReference>
<evidence type="ECO:0000256" key="1">
    <source>
        <dbReference type="ARBA" id="ARBA00005850"/>
    </source>
</evidence>
<reference evidence="5 6" key="1">
    <citation type="submission" date="2020-02" db="EMBL/GenBank/DDBJ databases">
        <title>Genome analysis of Thermosulfuriphilus ammonigenes ST65T, an anaerobic thermophilic chemolithoautotrophic bacterium isolated from a deep-sea hydrothermal vent.</title>
        <authorList>
            <person name="Slobodkina G."/>
            <person name="Allioux M."/>
            <person name="Merkel A."/>
            <person name="Alain K."/>
            <person name="Jebbar M."/>
            <person name="Slobodkin A."/>
        </authorList>
    </citation>
    <scope>NUCLEOTIDE SEQUENCE [LARGE SCALE GENOMIC DNA]</scope>
    <source>
        <strain evidence="5 6">ST65</strain>
    </source>
</reference>
<dbReference type="PANTHER" id="PTHR11671">
    <property type="entry name" value="V-TYPE ATP SYNTHASE SUBUNIT D"/>
    <property type="match status" value="1"/>
</dbReference>
<dbReference type="EMBL" id="CP048877">
    <property type="protein sequence ID" value="QIJ70836.1"/>
    <property type="molecule type" value="Genomic_DNA"/>
</dbReference>
<keyword evidence="6" id="KW-1185">Reference proteome</keyword>
<dbReference type="InterPro" id="IPR002699">
    <property type="entry name" value="V_ATPase_D"/>
</dbReference>